<sequence>MERERHINDLKKIASLSKNKKNIKTQKQRNLLGKSVITAIEGMGCKPHNVFYNPSTNFSVNGSLSTKKGIRKIGKGEMGEVFLGCVDKECKKPVAIKVSNDPTRYEYKIGKRIEKLSGTRMYAYQECDKYSIIYTEYANSGSLTHFIKENIKTLRPIHLRTIVTHVLFNLYRIHKRYPSFRHHDLHTENILISTDVKARGIRRFKVEDTILKVHDIGIEASLNDYGFSSINGIPNPEIDSGNFKRKYGIYRESNYMYDVHFFLNSLRHFLKGEKIYVGAETIQFIERVLPSDYLGQTTYKINDFRLRASPVGHGNLPTFKQIFKDRYFSPYREKKQELARVLDIIGHTPAKPKPITVKHGGNPPLPKVSLSKKGYVRVGTRKCESYKKSELIKIASALNVPTKDKTISKICQDLKLKYIK</sequence>
<evidence type="ECO:0000313" key="3">
    <source>
        <dbReference type="EMBL" id="QOR60192.1"/>
    </source>
</evidence>
<dbReference type="Gene3D" id="3.30.200.20">
    <property type="entry name" value="Phosphorylase Kinase, domain 1"/>
    <property type="match status" value="1"/>
</dbReference>
<evidence type="ECO:0000256" key="1">
    <source>
        <dbReference type="PROSITE-ProRule" id="PRU10141"/>
    </source>
</evidence>
<protein>
    <recommendedName>
        <fullName evidence="2">Protein kinase domain-containing protein</fullName>
    </recommendedName>
</protein>
<evidence type="ECO:0000259" key="2">
    <source>
        <dbReference type="PROSITE" id="PS50011"/>
    </source>
</evidence>
<dbReference type="InterPro" id="IPR000719">
    <property type="entry name" value="Prot_kinase_dom"/>
</dbReference>
<dbReference type="PROSITE" id="PS00107">
    <property type="entry name" value="PROTEIN_KINASE_ATP"/>
    <property type="match status" value="1"/>
</dbReference>
<dbReference type="GO" id="GO:0005524">
    <property type="term" value="F:ATP binding"/>
    <property type="evidence" value="ECO:0007669"/>
    <property type="project" value="UniProtKB-UniRule"/>
</dbReference>
<feature type="domain" description="Protein kinase" evidence="2">
    <location>
        <begin position="67"/>
        <end position="328"/>
    </location>
</feature>
<name>A0A7S6NXW6_9PHYC</name>
<dbReference type="InterPro" id="IPR017441">
    <property type="entry name" value="Protein_kinase_ATP_BS"/>
</dbReference>
<dbReference type="Gene3D" id="1.10.510.10">
    <property type="entry name" value="Transferase(Phosphotransferase) domain 1"/>
    <property type="match status" value="1"/>
</dbReference>
<organism evidence="3">
    <name type="scientific">Bathycoccus sp. RCC716 virus 1</name>
    <dbReference type="NCBI Taxonomy" id="2530038"/>
    <lineage>
        <taxon>Viruses</taxon>
        <taxon>Varidnaviria</taxon>
        <taxon>Bamfordvirae</taxon>
        <taxon>Nucleocytoviricota</taxon>
        <taxon>Megaviricetes</taxon>
        <taxon>Algavirales</taxon>
        <taxon>Phycodnaviridae</taxon>
        <taxon>Prasinovirus</taxon>
    </lineage>
</organism>
<dbReference type="PANTHER" id="PTHR24361">
    <property type="entry name" value="MITOGEN-ACTIVATED KINASE KINASE KINASE"/>
    <property type="match status" value="1"/>
</dbReference>
<dbReference type="SUPFAM" id="SSF56112">
    <property type="entry name" value="Protein kinase-like (PK-like)"/>
    <property type="match status" value="1"/>
</dbReference>
<dbReference type="Pfam" id="PF00069">
    <property type="entry name" value="Pkinase"/>
    <property type="match status" value="1"/>
</dbReference>
<proteinExistence type="predicted"/>
<accession>A0A7S6NXW6</accession>
<keyword evidence="1" id="KW-0067">ATP-binding</keyword>
<reference evidence="3" key="1">
    <citation type="submission" date="2019-02" db="EMBL/GenBank/DDBJ databases">
        <authorList>
            <person name="Bachy C."/>
            <person name="Yung C.-M."/>
            <person name="Roux S."/>
            <person name="Sullivan M.B."/>
            <person name="Worden A.Z."/>
        </authorList>
    </citation>
    <scope>NUCLEOTIDE SEQUENCE</scope>
    <source>
        <strain evidence="3">BII-V1</strain>
    </source>
</reference>
<dbReference type="PROSITE" id="PS50011">
    <property type="entry name" value="PROTEIN_KINASE_DOM"/>
    <property type="match status" value="1"/>
</dbReference>
<keyword evidence="1" id="KW-0547">Nucleotide-binding</keyword>
<dbReference type="EMBL" id="MK522034">
    <property type="protein sequence ID" value="QOR60192.1"/>
    <property type="molecule type" value="Genomic_DNA"/>
</dbReference>
<dbReference type="GO" id="GO:0004674">
    <property type="term" value="F:protein serine/threonine kinase activity"/>
    <property type="evidence" value="ECO:0007669"/>
    <property type="project" value="TreeGrafter"/>
</dbReference>
<dbReference type="InterPro" id="IPR011009">
    <property type="entry name" value="Kinase-like_dom_sf"/>
</dbReference>
<feature type="binding site" evidence="1">
    <location>
        <position position="97"/>
    </location>
    <ligand>
        <name>ATP</name>
        <dbReference type="ChEBI" id="CHEBI:30616"/>
    </ligand>
</feature>
<dbReference type="InterPro" id="IPR053235">
    <property type="entry name" value="Ser_Thr_kinase"/>
</dbReference>